<dbReference type="GO" id="GO:0070006">
    <property type="term" value="F:metalloaminopeptidase activity"/>
    <property type="evidence" value="ECO:0007669"/>
    <property type="project" value="TreeGrafter"/>
</dbReference>
<evidence type="ECO:0000256" key="18">
    <source>
        <dbReference type="PIRSR" id="PIRSR634016-4"/>
    </source>
</evidence>
<feature type="binding site" evidence="17">
    <location>
        <position position="386"/>
    </location>
    <ligand>
        <name>Zn(2+)</name>
        <dbReference type="ChEBI" id="CHEBI:29105"/>
        <note>catalytic</note>
    </ligand>
</feature>
<evidence type="ECO:0000256" key="13">
    <source>
        <dbReference type="ARBA" id="ARBA00023136"/>
    </source>
</evidence>
<keyword evidence="19" id="KW-0031">Aminopeptidase</keyword>
<comment type="similarity">
    <text evidence="3 19">Belongs to the peptidase M1 family.</text>
</comment>
<keyword evidence="9 17" id="KW-0862">Zinc</keyword>
<dbReference type="Gene3D" id="1.10.390.10">
    <property type="entry name" value="Neutral Protease Domain 2"/>
    <property type="match status" value="1"/>
</dbReference>
<evidence type="ECO:0000256" key="17">
    <source>
        <dbReference type="PIRSR" id="PIRSR634016-3"/>
    </source>
</evidence>
<evidence type="ECO:0000256" key="11">
    <source>
        <dbReference type="ARBA" id="ARBA00022989"/>
    </source>
</evidence>
<keyword evidence="13 19" id="KW-0472">Membrane</keyword>
<evidence type="ECO:0000256" key="6">
    <source>
        <dbReference type="ARBA" id="ARBA00022692"/>
    </source>
</evidence>
<evidence type="ECO:0000256" key="1">
    <source>
        <dbReference type="ARBA" id="ARBA00004236"/>
    </source>
</evidence>
<dbReference type="InterPro" id="IPR001930">
    <property type="entry name" value="Peptidase_M1"/>
</dbReference>
<dbReference type="InterPro" id="IPR050344">
    <property type="entry name" value="Peptidase_M1_aminopeptidases"/>
</dbReference>
<keyword evidence="15" id="KW-0325">Glycoprotein</keyword>
<gene>
    <name evidence="23" type="primary">anpeplb</name>
</gene>
<dbReference type="InterPro" id="IPR027268">
    <property type="entry name" value="Peptidase_M4/M1_CTD_sf"/>
</dbReference>
<dbReference type="GO" id="GO:0005886">
    <property type="term" value="C:plasma membrane"/>
    <property type="evidence" value="ECO:0007669"/>
    <property type="project" value="UniProtKB-SubCell"/>
</dbReference>
<keyword evidence="11 19" id="KW-1133">Transmembrane helix</keyword>
<evidence type="ECO:0000259" key="20">
    <source>
        <dbReference type="Pfam" id="PF01433"/>
    </source>
</evidence>
<evidence type="ECO:0000256" key="9">
    <source>
        <dbReference type="ARBA" id="ARBA00022833"/>
    </source>
</evidence>
<keyword evidence="14" id="KW-1015">Disulfide bond</keyword>
<feature type="site" description="Transition state stabilizer" evidence="18">
    <location>
        <position position="471"/>
    </location>
</feature>
<dbReference type="OMA" id="YFGIKNQ"/>
<protein>
    <recommendedName>
        <fullName evidence="19">Aminopeptidase</fullName>
        <ecNumber evidence="19">3.4.11.-</ecNumber>
    </recommendedName>
</protein>
<dbReference type="CDD" id="cd09601">
    <property type="entry name" value="M1_APN-Q_like"/>
    <property type="match status" value="1"/>
</dbReference>
<proteinExistence type="inferred from homology"/>
<evidence type="ECO:0000256" key="4">
    <source>
        <dbReference type="ARBA" id="ARBA00022475"/>
    </source>
</evidence>
<dbReference type="GO" id="GO:0005737">
    <property type="term" value="C:cytoplasm"/>
    <property type="evidence" value="ECO:0007669"/>
    <property type="project" value="TreeGrafter"/>
</dbReference>
<dbReference type="FunFam" id="1.10.390.10:FF:000016">
    <property type="entry name" value="Glutamyl aminopeptidase"/>
    <property type="match status" value="1"/>
</dbReference>
<dbReference type="SUPFAM" id="SSF63737">
    <property type="entry name" value="Leukotriene A4 hydrolase N-terminal domain"/>
    <property type="match status" value="1"/>
</dbReference>
<keyword evidence="24" id="KW-1185">Reference proteome</keyword>
<evidence type="ECO:0000256" key="8">
    <source>
        <dbReference type="ARBA" id="ARBA00022801"/>
    </source>
</evidence>
<dbReference type="AlphaFoldDB" id="A0A671W3E5"/>
<keyword evidence="12 19" id="KW-0482">Metalloprotease</keyword>
<dbReference type="InterPro" id="IPR042097">
    <property type="entry name" value="Aminopeptidase_N-like_N_sf"/>
</dbReference>
<feature type="transmembrane region" description="Helical" evidence="19">
    <location>
        <begin position="12"/>
        <end position="33"/>
    </location>
</feature>
<keyword evidence="4" id="KW-1003">Cell membrane</keyword>
<dbReference type="InterPro" id="IPR024571">
    <property type="entry name" value="ERAP1-like_C_dom"/>
</dbReference>
<dbReference type="Gene3D" id="2.60.40.1730">
    <property type="entry name" value="tricorn interacting facor f3 domain"/>
    <property type="match status" value="1"/>
</dbReference>
<comment type="subcellular location">
    <subcellularLocation>
        <location evidence="1">Cell membrane</location>
    </subcellularLocation>
    <subcellularLocation>
        <location evidence="2">Membrane</location>
        <topology evidence="2">Single-pass type II membrane protein</topology>
    </subcellularLocation>
</comment>
<dbReference type="Proteomes" id="UP000472265">
    <property type="component" value="Chromosome 8"/>
</dbReference>
<sequence length="972" mass="110822">MPKEAFTSKAIAITLVVLTISAIAGIITMTILFEVQTSNLNMTARPTWVPTTPGPPPDMRLPKNLIPDSYEISIQPFLHIELPEGINGSITNQSLVFTGNSTVYFHCVKRTNTIYLQSKNLEVFGGLLMNTKTREMIKVLKMMHHNDQSDFLEMPLDNALEVGGNYSLYLSFTGEISENLEALFVSTYQEGDPATEDDTGRQRFLAATNLEPTSARRVFPCFDEPDFKAVFHVTIVHRIGTTVLGNAAKKGSQTIDDEWEMTEFFPTKKMSTYLFAFTVSDFTSISTPYDNVEINTYARPEATAAHYSQYAATVTGDILRFYEGFFEISYQQNSLDQIALPDLEVAAMENWGLITYQEGNLLFEEGVSSLLHKEQIVTIIAHELAHQWFGNLVTMNWWNNIWLNEGFATYMSFLAADSVEPTFKIKELSILFNLHSAFEQDSLVSSHPLSPPAKDVQTTLEIDQMFDVITYCKGAAVLRMLENMVGESTFKKGIKRYLSDFMFQNTEPSDLWRYLQKAVDDDNGNAKVAEVMDSWTKQIGYPVVTINTNNGVINQKHFLFNDSSESSLLWQVPVTYMTEISKPKPGLYPLEKKSGQSSVFVSKDGEWLLANINCTGYYRVNYNLENWQRLLNQLETDQSMIPLMNRGQLIDDAFNLARAKLVDVTLALNSTRFLQNETEYIPWESAVRNLEYFVLMFDRSEVFGPMQEYLQIQVTNLYNHYKNETGFTKIPRDPTSQRSQVTAVWYACSNGLPDCVKMASGMYATWMHNITNPEYDKPGNISGTNTTEPPILEVNVTSIIPNLRSVIYCQAVAAGGKKEWEFAWKMYQTTSDTSEKDHLRKALSCTKKTWLLNRYLEYTLDPEKIRLMDVASSITDVARNVAGQALAWNFIRAHWDYVSQDGGPYLINEVTKRFSNQFELEELERFRTDYDLGPAARAVDQAIEQTRVNIEWVKEHKDIVLNWFEDVIPRRV</sequence>
<dbReference type="InterPro" id="IPR045357">
    <property type="entry name" value="Aminopeptidase_N-like_N"/>
</dbReference>
<dbReference type="FunFam" id="2.60.40.1730:FF:000001">
    <property type="entry name" value="Leucyl-cystinyl aminopeptidase"/>
    <property type="match status" value="1"/>
</dbReference>
<keyword evidence="8 19" id="KW-0378">Hydrolase</keyword>
<dbReference type="FunFam" id="1.25.50.20:FF:000001">
    <property type="entry name" value="Aminopeptidase"/>
    <property type="match status" value="1"/>
</dbReference>
<feature type="binding site" evidence="17">
    <location>
        <position position="405"/>
    </location>
    <ligand>
        <name>Zn(2+)</name>
        <dbReference type="ChEBI" id="CHEBI:29105"/>
        <note>catalytic</note>
    </ligand>
</feature>
<dbReference type="GO" id="GO:0005615">
    <property type="term" value="C:extracellular space"/>
    <property type="evidence" value="ECO:0007669"/>
    <property type="project" value="TreeGrafter"/>
</dbReference>
<evidence type="ECO:0000256" key="2">
    <source>
        <dbReference type="ARBA" id="ARBA00004606"/>
    </source>
</evidence>
<reference evidence="23" key="3">
    <citation type="submission" date="2025-09" db="UniProtKB">
        <authorList>
            <consortium name="Ensembl"/>
        </authorList>
    </citation>
    <scope>IDENTIFICATION</scope>
</reference>
<dbReference type="PANTHER" id="PTHR11533:SF259">
    <property type="entry name" value="AMINOPEPTIDASE"/>
    <property type="match status" value="1"/>
</dbReference>
<evidence type="ECO:0000256" key="19">
    <source>
        <dbReference type="RuleBase" id="RU364040"/>
    </source>
</evidence>
<dbReference type="InParanoid" id="A0A671W3E5"/>
<organism evidence="23 24">
    <name type="scientific">Sparus aurata</name>
    <name type="common">Gilthead sea bream</name>
    <dbReference type="NCBI Taxonomy" id="8175"/>
    <lineage>
        <taxon>Eukaryota</taxon>
        <taxon>Metazoa</taxon>
        <taxon>Chordata</taxon>
        <taxon>Craniata</taxon>
        <taxon>Vertebrata</taxon>
        <taxon>Euteleostomi</taxon>
        <taxon>Actinopterygii</taxon>
        <taxon>Neopterygii</taxon>
        <taxon>Teleostei</taxon>
        <taxon>Neoteleostei</taxon>
        <taxon>Acanthomorphata</taxon>
        <taxon>Eupercaria</taxon>
        <taxon>Spariformes</taxon>
        <taxon>Sparidae</taxon>
        <taxon>Sparus</taxon>
    </lineage>
</organism>
<evidence type="ECO:0000313" key="24">
    <source>
        <dbReference type="Proteomes" id="UP000472265"/>
    </source>
</evidence>
<dbReference type="FunFam" id="2.60.40.1910:FF:000006">
    <property type="entry name" value="Aminopeptidase"/>
    <property type="match status" value="1"/>
</dbReference>
<feature type="domain" description="Peptidase M1 membrane alanine aminopeptidase" evidence="20">
    <location>
        <begin position="310"/>
        <end position="535"/>
    </location>
</feature>
<dbReference type="PANTHER" id="PTHR11533">
    <property type="entry name" value="PROTEASE M1 ZINC METALLOPROTEASE"/>
    <property type="match status" value="1"/>
</dbReference>
<dbReference type="Gene3D" id="1.25.50.20">
    <property type="match status" value="1"/>
</dbReference>
<dbReference type="Gene3D" id="2.60.40.1910">
    <property type="match status" value="1"/>
</dbReference>
<dbReference type="Pfam" id="PF17900">
    <property type="entry name" value="Peptidase_M1_N"/>
    <property type="match status" value="1"/>
</dbReference>
<feature type="domain" description="ERAP1-like C-terminal" evidence="21">
    <location>
        <begin position="607"/>
        <end position="947"/>
    </location>
</feature>
<name>A0A671W3E5_SPAAU</name>
<dbReference type="SUPFAM" id="SSF55486">
    <property type="entry name" value="Metalloproteases ('zincins'), catalytic domain"/>
    <property type="match status" value="1"/>
</dbReference>
<dbReference type="EC" id="3.4.11.-" evidence="19"/>
<dbReference type="GeneTree" id="ENSGT00940000164605"/>
<reference evidence="23" key="1">
    <citation type="submission" date="2021-04" db="EMBL/GenBank/DDBJ databases">
        <authorList>
            <consortium name="Wellcome Sanger Institute Data Sharing"/>
        </authorList>
    </citation>
    <scope>NUCLEOTIDE SEQUENCE [LARGE SCALE GENOMIC DNA]</scope>
</reference>
<evidence type="ECO:0000256" key="5">
    <source>
        <dbReference type="ARBA" id="ARBA00022670"/>
    </source>
</evidence>
<evidence type="ECO:0000256" key="14">
    <source>
        <dbReference type="ARBA" id="ARBA00023157"/>
    </source>
</evidence>
<dbReference type="PRINTS" id="PR00756">
    <property type="entry name" value="ALADIPTASE"/>
</dbReference>
<evidence type="ECO:0000256" key="7">
    <source>
        <dbReference type="ARBA" id="ARBA00022723"/>
    </source>
</evidence>
<feature type="binding site" evidence="17">
    <location>
        <position position="382"/>
    </location>
    <ligand>
        <name>Zn(2+)</name>
        <dbReference type="ChEBI" id="CHEBI:29105"/>
        <note>catalytic</note>
    </ligand>
</feature>
<dbReference type="GO" id="GO:0042277">
    <property type="term" value="F:peptide binding"/>
    <property type="evidence" value="ECO:0007669"/>
    <property type="project" value="TreeGrafter"/>
</dbReference>
<dbReference type="Pfam" id="PF01433">
    <property type="entry name" value="Peptidase_M1"/>
    <property type="match status" value="1"/>
</dbReference>
<dbReference type="Ensembl" id="ENSSAUT00010032865.1">
    <property type="protein sequence ID" value="ENSSAUP00010031186.1"/>
    <property type="gene ID" value="ENSSAUG00010013316.1"/>
</dbReference>
<evidence type="ECO:0000256" key="10">
    <source>
        <dbReference type="ARBA" id="ARBA00022968"/>
    </source>
</evidence>
<keyword evidence="5 19" id="KW-0645">Protease</keyword>
<evidence type="ECO:0000256" key="3">
    <source>
        <dbReference type="ARBA" id="ARBA00010136"/>
    </source>
</evidence>
<dbReference type="OrthoDB" id="510539at2759"/>
<evidence type="ECO:0000256" key="16">
    <source>
        <dbReference type="PIRSR" id="PIRSR634016-1"/>
    </source>
</evidence>
<dbReference type="InterPro" id="IPR034016">
    <property type="entry name" value="M1_APN-typ"/>
</dbReference>
<evidence type="ECO:0000259" key="21">
    <source>
        <dbReference type="Pfam" id="PF11838"/>
    </source>
</evidence>
<evidence type="ECO:0000256" key="12">
    <source>
        <dbReference type="ARBA" id="ARBA00023049"/>
    </source>
</evidence>
<accession>A0A671W3E5</accession>
<reference evidence="23" key="2">
    <citation type="submission" date="2025-08" db="UniProtKB">
        <authorList>
            <consortium name="Ensembl"/>
        </authorList>
    </citation>
    <scope>IDENTIFICATION</scope>
</reference>
<keyword evidence="6 19" id="KW-0812">Transmembrane</keyword>
<evidence type="ECO:0000256" key="15">
    <source>
        <dbReference type="ARBA" id="ARBA00023180"/>
    </source>
</evidence>
<comment type="cofactor">
    <cofactor evidence="17 19">
        <name>Zn(2+)</name>
        <dbReference type="ChEBI" id="CHEBI:29105"/>
    </cofactor>
    <text evidence="17 19">Binds 1 zinc ion per subunit.</text>
</comment>
<keyword evidence="10" id="KW-0735">Signal-anchor</keyword>
<evidence type="ECO:0000259" key="22">
    <source>
        <dbReference type="Pfam" id="PF17900"/>
    </source>
</evidence>
<keyword evidence="7 17" id="KW-0479">Metal-binding</keyword>
<dbReference type="InterPro" id="IPR014782">
    <property type="entry name" value="Peptidase_M1_dom"/>
</dbReference>
<dbReference type="GO" id="GO:0008270">
    <property type="term" value="F:zinc ion binding"/>
    <property type="evidence" value="ECO:0007669"/>
    <property type="project" value="UniProtKB-UniRule"/>
</dbReference>
<dbReference type="Pfam" id="PF11838">
    <property type="entry name" value="ERAP1_C"/>
    <property type="match status" value="1"/>
</dbReference>
<evidence type="ECO:0000313" key="23">
    <source>
        <dbReference type="Ensembl" id="ENSSAUP00010031186.1"/>
    </source>
</evidence>
<dbReference type="GO" id="GO:0043171">
    <property type="term" value="P:peptide catabolic process"/>
    <property type="evidence" value="ECO:0007669"/>
    <property type="project" value="TreeGrafter"/>
</dbReference>
<feature type="active site" description="Proton acceptor" evidence="16">
    <location>
        <position position="383"/>
    </location>
</feature>
<feature type="domain" description="Aminopeptidase N-like N-terminal" evidence="22">
    <location>
        <begin position="67"/>
        <end position="274"/>
    </location>
</feature>
<dbReference type="GO" id="GO:0006508">
    <property type="term" value="P:proteolysis"/>
    <property type="evidence" value="ECO:0007669"/>
    <property type="project" value="UniProtKB-KW"/>
</dbReference>